<feature type="domain" description="Flavoprotein" evidence="9">
    <location>
        <begin position="23"/>
        <end position="197"/>
    </location>
</feature>
<evidence type="ECO:0000256" key="1">
    <source>
        <dbReference type="ARBA" id="ARBA00001917"/>
    </source>
</evidence>
<keyword evidence="4" id="KW-0210">Decarboxylase</keyword>
<dbReference type="InterPro" id="IPR003382">
    <property type="entry name" value="Flavoprotein"/>
</dbReference>
<evidence type="ECO:0000313" key="10">
    <source>
        <dbReference type="EMBL" id="KAK1294942.1"/>
    </source>
</evidence>
<reference evidence="10" key="1">
    <citation type="journal article" date="2023" name="Nat. Commun.">
        <title>Diploid and tetraploid genomes of Acorus and the evolution of monocots.</title>
        <authorList>
            <person name="Ma L."/>
            <person name="Liu K.W."/>
            <person name="Li Z."/>
            <person name="Hsiao Y.Y."/>
            <person name="Qi Y."/>
            <person name="Fu T."/>
            <person name="Tang G.D."/>
            <person name="Zhang D."/>
            <person name="Sun W.H."/>
            <person name="Liu D.K."/>
            <person name="Li Y."/>
            <person name="Chen G.Z."/>
            <person name="Liu X.D."/>
            <person name="Liao X.Y."/>
            <person name="Jiang Y.T."/>
            <person name="Yu X."/>
            <person name="Hao Y."/>
            <person name="Huang J."/>
            <person name="Zhao X.W."/>
            <person name="Ke S."/>
            <person name="Chen Y.Y."/>
            <person name="Wu W.L."/>
            <person name="Hsu J.L."/>
            <person name="Lin Y.F."/>
            <person name="Huang M.D."/>
            <person name="Li C.Y."/>
            <person name="Huang L."/>
            <person name="Wang Z.W."/>
            <person name="Zhao X."/>
            <person name="Zhong W.Y."/>
            <person name="Peng D.H."/>
            <person name="Ahmad S."/>
            <person name="Lan S."/>
            <person name="Zhang J.S."/>
            <person name="Tsai W.C."/>
            <person name="Van de Peer Y."/>
            <person name="Liu Z.J."/>
        </authorList>
    </citation>
    <scope>NUCLEOTIDE SEQUENCE</scope>
    <source>
        <strain evidence="10">CP</strain>
    </source>
</reference>
<dbReference type="PANTHER" id="PTHR14359">
    <property type="entry name" value="HOMO-OLIGOMERIC FLAVIN CONTAINING CYS DECARBOXYLASE FAMILY"/>
    <property type="match status" value="1"/>
</dbReference>
<dbReference type="SUPFAM" id="SSF52507">
    <property type="entry name" value="Homo-oligomeric flavin-containing Cys decarboxylases, HFCD"/>
    <property type="match status" value="1"/>
</dbReference>
<reference evidence="10" key="2">
    <citation type="submission" date="2023-06" db="EMBL/GenBank/DDBJ databases">
        <authorList>
            <person name="Ma L."/>
            <person name="Liu K.-W."/>
            <person name="Li Z."/>
            <person name="Hsiao Y.-Y."/>
            <person name="Qi Y."/>
            <person name="Fu T."/>
            <person name="Tang G."/>
            <person name="Zhang D."/>
            <person name="Sun W.-H."/>
            <person name="Liu D.-K."/>
            <person name="Li Y."/>
            <person name="Chen G.-Z."/>
            <person name="Liu X.-D."/>
            <person name="Liao X.-Y."/>
            <person name="Jiang Y.-T."/>
            <person name="Yu X."/>
            <person name="Hao Y."/>
            <person name="Huang J."/>
            <person name="Zhao X.-W."/>
            <person name="Ke S."/>
            <person name="Chen Y.-Y."/>
            <person name="Wu W.-L."/>
            <person name="Hsu J.-L."/>
            <person name="Lin Y.-F."/>
            <person name="Huang M.-D."/>
            <person name="Li C.-Y."/>
            <person name="Huang L."/>
            <person name="Wang Z.-W."/>
            <person name="Zhao X."/>
            <person name="Zhong W.-Y."/>
            <person name="Peng D.-H."/>
            <person name="Ahmad S."/>
            <person name="Lan S."/>
            <person name="Zhang J.-S."/>
            <person name="Tsai W.-C."/>
            <person name="Van De Peer Y."/>
            <person name="Liu Z.-J."/>
        </authorList>
    </citation>
    <scope>NUCLEOTIDE SEQUENCE</scope>
    <source>
        <strain evidence="10">CP</strain>
        <tissue evidence="10">Leaves</tissue>
    </source>
</reference>
<keyword evidence="11" id="KW-1185">Reference proteome</keyword>
<evidence type="ECO:0000256" key="7">
    <source>
        <dbReference type="ARBA" id="ARBA00060685"/>
    </source>
</evidence>
<evidence type="ECO:0000259" key="9">
    <source>
        <dbReference type="Pfam" id="PF02441"/>
    </source>
</evidence>
<dbReference type="GO" id="GO:0004633">
    <property type="term" value="F:phosphopantothenoylcysteine decarboxylase activity"/>
    <property type="evidence" value="ECO:0007669"/>
    <property type="project" value="UniProtKB-EC"/>
</dbReference>
<dbReference type="AlphaFoldDB" id="A0AAV9D1I7"/>
<gene>
    <name evidence="10" type="primary">HAL3A</name>
    <name evidence="10" type="ORF">QJS10_CPA16g00293</name>
</gene>
<evidence type="ECO:0000313" key="11">
    <source>
        <dbReference type="Proteomes" id="UP001180020"/>
    </source>
</evidence>
<evidence type="ECO:0000256" key="4">
    <source>
        <dbReference type="ARBA" id="ARBA00022793"/>
    </source>
</evidence>
<dbReference type="InterPro" id="IPR036551">
    <property type="entry name" value="Flavin_trans-like"/>
</dbReference>
<keyword evidence="3" id="KW-0285">Flavoprotein</keyword>
<dbReference type="EC" id="4.1.1.36" evidence="8"/>
<sequence length="231" mass="25614">MAQEKSADGTSMREENVQPRKPRVLLAASGSVAAIKFGNLCHGFRQWAEVKAVATKSSLKFIDKASLPRDVILYTDEDEWSSWKKLGDEILHIELRKWADMIVIAPLSAHTLGKIADGLCDNLLTCVVRAWDYEKPLFVAPAMNTSMWKNPFTQHHLASIHKLGVQLIPPIAKILACGDFRNFGDGSMAEPSVICSTVVLHLESLRPVEDRGNSLSKTDGDLFESVLHNLH</sequence>
<comment type="similarity">
    <text evidence="6">Belongs to the HFCD (homooligomeric flavin containing Cys decarboxylase) superfamily.</text>
</comment>
<keyword evidence="2" id="KW-0341">Growth regulation</keyword>
<name>A0AAV9D1I7_ACOCL</name>
<dbReference type="Gene3D" id="3.40.50.1950">
    <property type="entry name" value="Flavin prenyltransferase-like"/>
    <property type="match status" value="1"/>
</dbReference>
<evidence type="ECO:0000256" key="6">
    <source>
        <dbReference type="ARBA" id="ARBA00038350"/>
    </source>
</evidence>
<keyword evidence="3" id="KW-0288">FMN</keyword>
<evidence type="ECO:0000256" key="2">
    <source>
        <dbReference type="ARBA" id="ARBA00022604"/>
    </source>
</evidence>
<dbReference type="GO" id="GO:0015937">
    <property type="term" value="P:coenzyme A biosynthetic process"/>
    <property type="evidence" value="ECO:0007669"/>
    <property type="project" value="UniProtKB-KW"/>
</dbReference>
<accession>A0AAV9D1I7</accession>
<dbReference type="GO" id="GO:0010181">
    <property type="term" value="F:FMN binding"/>
    <property type="evidence" value="ECO:0007669"/>
    <property type="project" value="TreeGrafter"/>
</dbReference>
<dbReference type="Pfam" id="PF02441">
    <property type="entry name" value="Flavoprotein"/>
    <property type="match status" value="1"/>
</dbReference>
<dbReference type="GO" id="GO:0071513">
    <property type="term" value="C:phosphopantothenoylcysteine decarboxylase complex"/>
    <property type="evidence" value="ECO:0007669"/>
    <property type="project" value="TreeGrafter"/>
</dbReference>
<dbReference type="EMBL" id="JAUJYO010000016">
    <property type="protein sequence ID" value="KAK1294942.1"/>
    <property type="molecule type" value="Genomic_DNA"/>
</dbReference>
<evidence type="ECO:0000256" key="3">
    <source>
        <dbReference type="ARBA" id="ARBA00022643"/>
    </source>
</evidence>
<protein>
    <recommendedName>
        <fullName evidence="8">phosphopantothenoylcysteine decarboxylase</fullName>
        <ecNumber evidence="8">4.1.1.36</ecNumber>
    </recommendedName>
</protein>
<organism evidence="10 11">
    <name type="scientific">Acorus calamus</name>
    <name type="common">Sweet flag</name>
    <dbReference type="NCBI Taxonomy" id="4465"/>
    <lineage>
        <taxon>Eukaryota</taxon>
        <taxon>Viridiplantae</taxon>
        <taxon>Streptophyta</taxon>
        <taxon>Embryophyta</taxon>
        <taxon>Tracheophyta</taxon>
        <taxon>Spermatophyta</taxon>
        <taxon>Magnoliopsida</taxon>
        <taxon>Liliopsida</taxon>
        <taxon>Acoraceae</taxon>
        <taxon>Acorus</taxon>
    </lineage>
</organism>
<dbReference type="FunFam" id="3.40.50.1950:FF:000004">
    <property type="entry name" value="Phosphopantothenoylcysteine decarboxylase"/>
    <property type="match status" value="1"/>
</dbReference>
<comment type="caution">
    <text evidence="10">The sequence shown here is derived from an EMBL/GenBank/DDBJ whole genome shotgun (WGS) entry which is preliminary data.</text>
</comment>
<proteinExistence type="inferred from homology"/>
<comment type="cofactor">
    <cofactor evidence="1">
        <name>FMN</name>
        <dbReference type="ChEBI" id="CHEBI:58210"/>
    </cofactor>
</comment>
<evidence type="ECO:0000256" key="5">
    <source>
        <dbReference type="ARBA" id="ARBA00022993"/>
    </source>
</evidence>
<comment type="pathway">
    <text evidence="7">Cofactor biosynthesis; coenzyme A biosynthesis; CoA from (R)-pantothenate: step 3/5.</text>
</comment>
<evidence type="ECO:0000256" key="8">
    <source>
        <dbReference type="ARBA" id="ARBA00066422"/>
    </source>
</evidence>
<keyword evidence="5" id="KW-0173">Coenzyme A biosynthesis</keyword>
<keyword evidence="4" id="KW-0456">Lyase</keyword>
<dbReference type="PANTHER" id="PTHR14359:SF6">
    <property type="entry name" value="PHOSPHOPANTOTHENOYLCYSTEINE DECARBOXYLASE"/>
    <property type="match status" value="1"/>
</dbReference>
<dbReference type="Proteomes" id="UP001180020">
    <property type="component" value="Unassembled WGS sequence"/>
</dbReference>